<feature type="region of interest" description="Disordered" evidence="4">
    <location>
        <begin position="23"/>
        <end position="52"/>
    </location>
</feature>
<dbReference type="EMBL" id="SDOX01000086">
    <property type="protein sequence ID" value="TFJ82924.1"/>
    <property type="molecule type" value="Genomic_DNA"/>
</dbReference>
<dbReference type="InterPro" id="IPR036770">
    <property type="entry name" value="Ankyrin_rpt-contain_sf"/>
</dbReference>
<dbReference type="InterPro" id="IPR050889">
    <property type="entry name" value="Dendritic_Spine_Reg/Scaffold"/>
</dbReference>
<feature type="non-terminal residue" evidence="5">
    <location>
        <position position="361"/>
    </location>
</feature>
<name>A0A4D9CWH0_9STRA</name>
<accession>A0A4D9CWH0</accession>
<dbReference type="PANTHER" id="PTHR24166">
    <property type="entry name" value="ROLLING PEBBLES, ISOFORM B"/>
    <property type="match status" value="1"/>
</dbReference>
<keyword evidence="2 3" id="KW-0040">ANK repeat</keyword>
<dbReference type="SMART" id="SM00248">
    <property type="entry name" value="ANK"/>
    <property type="match status" value="2"/>
</dbReference>
<dbReference type="Pfam" id="PF12796">
    <property type="entry name" value="Ank_2"/>
    <property type="match status" value="1"/>
</dbReference>
<sequence length="361" mass="39662">MLSLVREEEAFVKLNKVVLTRHDGRPRHLTDESNQKHQRVPLSETDEPSQREHILKGDKTQEALIAKEEFEEKRSSLDPADEKGEEGFAIVAYGGESIDSTGTQDSKVTFKKIWQQRIHQAMDAGDVEVFQEGAAVCPSLVLSAMTDAGPQGCQTLLQCAMRGDFEVLYPLLQTVSQHLHATGGGFIDDRTREGAVGGEEKTREWLQHLFSVRGVNGRTLCYFATHHGHLPCLQMLLSLSSLIPPSLAPTSAPASFPPSFASSPFMLPDARGRTPLMVATVQGSVQAVNLLLQALKEEGREVEVDAEDEARRTALFEACRFGHAEVRGREGGEEGGREGREEEGEGEGGRRFVIILLLLHA</sequence>
<dbReference type="PROSITE" id="PS50297">
    <property type="entry name" value="ANK_REP_REGION"/>
    <property type="match status" value="1"/>
</dbReference>
<dbReference type="Proteomes" id="UP000355283">
    <property type="component" value="Unassembled WGS sequence"/>
</dbReference>
<evidence type="ECO:0000256" key="4">
    <source>
        <dbReference type="SAM" id="MobiDB-lite"/>
    </source>
</evidence>
<evidence type="ECO:0000256" key="2">
    <source>
        <dbReference type="ARBA" id="ARBA00023043"/>
    </source>
</evidence>
<proteinExistence type="predicted"/>
<evidence type="ECO:0000256" key="1">
    <source>
        <dbReference type="ARBA" id="ARBA00022737"/>
    </source>
</evidence>
<dbReference type="PANTHER" id="PTHR24166:SF48">
    <property type="entry name" value="PROTEIN VAPYRIN"/>
    <property type="match status" value="1"/>
</dbReference>
<keyword evidence="1" id="KW-0677">Repeat</keyword>
<feature type="repeat" description="ANK" evidence="3">
    <location>
        <begin position="271"/>
        <end position="293"/>
    </location>
</feature>
<keyword evidence="6" id="KW-1185">Reference proteome</keyword>
<evidence type="ECO:0000313" key="5">
    <source>
        <dbReference type="EMBL" id="TFJ82924.1"/>
    </source>
</evidence>
<feature type="region of interest" description="Disordered" evidence="4">
    <location>
        <begin position="327"/>
        <end position="346"/>
    </location>
</feature>
<protein>
    <submittedName>
        <fullName evidence="5">Uncharacterized protein</fullName>
    </submittedName>
</protein>
<dbReference type="Gene3D" id="1.25.40.20">
    <property type="entry name" value="Ankyrin repeat-containing domain"/>
    <property type="match status" value="1"/>
</dbReference>
<evidence type="ECO:0000313" key="6">
    <source>
        <dbReference type="Proteomes" id="UP000355283"/>
    </source>
</evidence>
<dbReference type="PROSITE" id="PS50088">
    <property type="entry name" value="ANK_REPEAT"/>
    <property type="match status" value="1"/>
</dbReference>
<dbReference type="InterPro" id="IPR002110">
    <property type="entry name" value="Ankyrin_rpt"/>
</dbReference>
<organism evidence="5 6">
    <name type="scientific">Nannochloropsis salina CCMP1776</name>
    <dbReference type="NCBI Taxonomy" id="1027361"/>
    <lineage>
        <taxon>Eukaryota</taxon>
        <taxon>Sar</taxon>
        <taxon>Stramenopiles</taxon>
        <taxon>Ochrophyta</taxon>
        <taxon>Eustigmatophyceae</taxon>
        <taxon>Eustigmatales</taxon>
        <taxon>Monodopsidaceae</taxon>
        <taxon>Microchloropsis</taxon>
        <taxon>Microchloropsis salina</taxon>
    </lineage>
</organism>
<gene>
    <name evidence="5" type="ORF">NSK_005749</name>
</gene>
<reference evidence="5 6" key="1">
    <citation type="submission" date="2019-01" db="EMBL/GenBank/DDBJ databases">
        <title>Nuclear Genome Assembly of the Microalgal Biofuel strain Nannochloropsis salina CCMP1776.</title>
        <authorList>
            <person name="Hovde B."/>
        </authorList>
    </citation>
    <scope>NUCLEOTIDE SEQUENCE [LARGE SCALE GENOMIC DNA]</scope>
    <source>
        <strain evidence="5 6">CCMP1776</strain>
    </source>
</reference>
<comment type="caution">
    <text evidence="5">The sequence shown here is derived from an EMBL/GenBank/DDBJ whole genome shotgun (WGS) entry which is preliminary data.</text>
</comment>
<feature type="compositionally biased region" description="Basic and acidic residues" evidence="4">
    <location>
        <begin position="23"/>
        <end position="35"/>
    </location>
</feature>
<dbReference type="SUPFAM" id="SSF48403">
    <property type="entry name" value="Ankyrin repeat"/>
    <property type="match status" value="1"/>
</dbReference>
<dbReference type="AlphaFoldDB" id="A0A4D9CWH0"/>
<feature type="compositionally biased region" description="Basic and acidic residues" evidence="4">
    <location>
        <begin position="327"/>
        <end position="340"/>
    </location>
</feature>
<evidence type="ECO:0000256" key="3">
    <source>
        <dbReference type="PROSITE-ProRule" id="PRU00023"/>
    </source>
</evidence>